<feature type="compositionally biased region" description="Low complexity" evidence="1">
    <location>
        <begin position="95"/>
        <end position="116"/>
    </location>
</feature>
<feature type="region of interest" description="Disordered" evidence="1">
    <location>
        <begin position="331"/>
        <end position="375"/>
    </location>
</feature>
<comment type="caution">
    <text evidence="3">The sequence shown here is derived from an EMBL/GenBank/DDBJ whole genome shotgun (WGS) entry which is preliminary data.</text>
</comment>
<name>A0ABP4BW06_9ACTN</name>
<accession>A0ABP4BW06</accession>
<keyword evidence="2" id="KW-0472">Membrane</keyword>
<feature type="compositionally biased region" description="Pro residues" evidence="1">
    <location>
        <begin position="163"/>
        <end position="174"/>
    </location>
</feature>
<keyword evidence="4" id="KW-1185">Reference proteome</keyword>
<keyword evidence="2" id="KW-1133">Transmembrane helix</keyword>
<keyword evidence="2" id="KW-0812">Transmembrane</keyword>
<evidence type="ECO:0008006" key="5">
    <source>
        <dbReference type="Google" id="ProtNLM"/>
    </source>
</evidence>
<proteinExistence type="predicted"/>
<feature type="compositionally biased region" description="Pro residues" evidence="1">
    <location>
        <begin position="353"/>
        <end position="367"/>
    </location>
</feature>
<gene>
    <name evidence="3" type="ORF">GCM10009550_41060</name>
</gene>
<feature type="compositionally biased region" description="Pro residues" evidence="1">
    <location>
        <begin position="117"/>
        <end position="134"/>
    </location>
</feature>
<dbReference type="RefSeq" id="WP_344242481.1">
    <property type="nucleotide sequence ID" value="NZ_BAAAHH010000016.1"/>
</dbReference>
<feature type="transmembrane region" description="Helical" evidence="2">
    <location>
        <begin position="239"/>
        <end position="262"/>
    </location>
</feature>
<dbReference type="EMBL" id="BAAAHH010000016">
    <property type="protein sequence ID" value="GAA0955739.1"/>
    <property type="molecule type" value="Genomic_DNA"/>
</dbReference>
<feature type="compositionally biased region" description="Low complexity" evidence="1">
    <location>
        <begin position="135"/>
        <end position="162"/>
    </location>
</feature>
<reference evidence="4" key="1">
    <citation type="journal article" date="2019" name="Int. J. Syst. Evol. Microbiol.">
        <title>The Global Catalogue of Microorganisms (GCM) 10K type strain sequencing project: providing services to taxonomists for standard genome sequencing and annotation.</title>
        <authorList>
            <consortium name="The Broad Institute Genomics Platform"/>
            <consortium name="The Broad Institute Genome Sequencing Center for Infectious Disease"/>
            <person name="Wu L."/>
            <person name="Ma J."/>
        </authorList>
    </citation>
    <scope>NUCLEOTIDE SEQUENCE [LARGE SCALE GENOMIC DNA]</scope>
    <source>
        <strain evidence="4">JCM 10696</strain>
    </source>
</reference>
<sequence>MPQDPYTTRRDFALPGQASPDAAEGGQDGSDVTPPLGAAYPEQRPPAIDFAQTVRDPAPSAGDAEDAGDAGDSGGEQTLLDRTRPVPLPQQDQTVADVPRDVPVAPLPLPQSQAAQEPPPAAPRAPRSQPPQQPAPAQAQPAQAQPAQPQAPQQAQPAYAPQGFPPPQAPPQQGFPPQGHLQPPAPPPAPPAAQGGAWHRQHYAVGVFLVLYGLVNLATGLLGFSNRKVEAAVYFGDGLAAPILIAVKCAEALLLAVAAAGLLRRRDLWFLPALLSWVAGFAVLCVLDVVKGEFLALAEHAVYTLLFGFLLFLSYALSAKVRAARLQAATAPGQPAPPAQPGAPGAPGMPGAPGAPVPMAPPQPGGTPPAGLSRTQEIALNTLNRWQRPGGR</sequence>
<evidence type="ECO:0000256" key="1">
    <source>
        <dbReference type="SAM" id="MobiDB-lite"/>
    </source>
</evidence>
<feature type="region of interest" description="Disordered" evidence="1">
    <location>
        <begin position="1"/>
        <end position="196"/>
    </location>
</feature>
<organism evidence="3 4">
    <name type="scientific">Actinocorallia libanotica</name>
    <dbReference type="NCBI Taxonomy" id="46162"/>
    <lineage>
        <taxon>Bacteria</taxon>
        <taxon>Bacillati</taxon>
        <taxon>Actinomycetota</taxon>
        <taxon>Actinomycetes</taxon>
        <taxon>Streptosporangiales</taxon>
        <taxon>Thermomonosporaceae</taxon>
        <taxon>Actinocorallia</taxon>
    </lineage>
</organism>
<feature type="transmembrane region" description="Helical" evidence="2">
    <location>
        <begin position="203"/>
        <end position="224"/>
    </location>
</feature>
<feature type="transmembrane region" description="Helical" evidence="2">
    <location>
        <begin position="269"/>
        <end position="289"/>
    </location>
</feature>
<feature type="transmembrane region" description="Helical" evidence="2">
    <location>
        <begin position="301"/>
        <end position="318"/>
    </location>
</feature>
<dbReference type="Proteomes" id="UP001500665">
    <property type="component" value="Unassembled WGS sequence"/>
</dbReference>
<evidence type="ECO:0000313" key="4">
    <source>
        <dbReference type="Proteomes" id="UP001500665"/>
    </source>
</evidence>
<protein>
    <recommendedName>
        <fullName evidence="5">Membrane protein YphA (DoxX/SURF4 family)</fullName>
    </recommendedName>
</protein>
<evidence type="ECO:0000256" key="2">
    <source>
        <dbReference type="SAM" id="Phobius"/>
    </source>
</evidence>
<evidence type="ECO:0000313" key="3">
    <source>
        <dbReference type="EMBL" id="GAA0955739.1"/>
    </source>
</evidence>